<dbReference type="Proteomes" id="UP000287651">
    <property type="component" value="Unassembled WGS sequence"/>
</dbReference>
<name>A0A426YTR9_ENSVE</name>
<evidence type="ECO:0000313" key="3">
    <source>
        <dbReference type="Proteomes" id="UP000287651"/>
    </source>
</evidence>
<proteinExistence type="predicted"/>
<reference evidence="2 3" key="1">
    <citation type="journal article" date="2014" name="Agronomy (Basel)">
        <title>A Draft Genome Sequence for Ensete ventricosum, the Drought-Tolerant Tree Against Hunger.</title>
        <authorList>
            <person name="Harrison J."/>
            <person name="Moore K.A."/>
            <person name="Paszkiewicz K."/>
            <person name="Jones T."/>
            <person name="Grant M."/>
            <person name="Ambacheew D."/>
            <person name="Muzemil S."/>
            <person name="Studholme D.J."/>
        </authorList>
    </citation>
    <scope>NUCLEOTIDE SEQUENCE [LARGE SCALE GENOMIC DNA]</scope>
</reference>
<organism evidence="2 3">
    <name type="scientific">Ensete ventricosum</name>
    <name type="common">Abyssinian banana</name>
    <name type="synonym">Musa ensete</name>
    <dbReference type="NCBI Taxonomy" id="4639"/>
    <lineage>
        <taxon>Eukaryota</taxon>
        <taxon>Viridiplantae</taxon>
        <taxon>Streptophyta</taxon>
        <taxon>Embryophyta</taxon>
        <taxon>Tracheophyta</taxon>
        <taxon>Spermatophyta</taxon>
        <taxon>Magnoliopsida</taxon>
        <taxon>Liliopsida</taxon>
        <taxon>Zingiberales</taxon>
        <taxon>Musaceae</taxon>
        <taxon>Ensete</taxon>
    </lineage>
</organism>
<sequence length="213" mass="23177">MDKILPDHSVIVDGSKVIIGSICVALGSSDRSKSSQGKPVKPCTKHNNVKSSTGMLWKPVGCHENGYELTSISDTKDYNLDASLAENSDQVSPSESHLALVEKRDSVPGAQQDSLAAQTRWKEAIAADHVKLVLPSETEACDSSCDNPRYDCSEERPHSFDCLGHGKFGSEEKGGVPGVDWIESSSKPKFRTKPDKNYKLKYVPKQRSTALGE</sequence>
<accession>A0A426YTR9</accession>
<feature type="region of interest" description="Disordered" evidence="1">
    <location>
        <begin position="170"/>
        <end position="213"/>
    </location>
</feature>
<evidence type="ECO:0000256" key="1">
    <source>
        <dbReference type="SAM" id="MobiDB-lite"/>
    </source>
</evidence>
<dbReference type="PANTHER" id="PTHR36055">
    <property type="entry name" value="C2H2-LIKE ZINC FINGER PROTEIN"/>
    <property type="match status" value="1"/>
</dbReference>
<evidence type="ECO:0000313" key="2">
    <source>
        <dbReference type="EMBL" id="RRT55130.1"/>
    </source>
</evidence>
<comment type="caution">
    <text evidence="2">The sequence shown here is derived from an EMBL/GenBank/DDBJ whole genome shotgun (WGS) entry which is preliminary data.</text>
</comment>
<dbReference type="PANTHER" id="PTHR36055:SF1">
    <property type="entry name" value="C2H2-LIKE ZINC FINGER PROTEIN"/>
    <property type="match status" value="1"/>
</dbReference>
<gene>
    <name evidence="2" type="ORF">B296_00048670</name>
</gene>
<dbReference type="AlphaFoldDB" id="A0A426YTR9"/>
<dbReference type="EMBL" id="AMZH03010237">
    <property type="protein sequence ID" value="RRT55130.1"/>
    <property type="molecule type" value="Genomic_DNA"/>
</dbReference>
<protein>
    <submittedName>
        <fullName evidence="2">Uncharacterized protein</fullName>
    </submittedName>
</protein>